<reference evidence="2 3" key="1">
    <citation type="submission" date="2021-07" db="EMBL/GenBank/DDBJ databases">
        <title>Paenibacillus radiodurans sp. nov., isolated from the southeastern edge of Tengger Desert.</title>
        <authorList>
            <person name="Zhang G."/>
        </authorList>
    </citation>
    <scope>NUCLEOTIDE SEQUENCE [LARGE SCALE GENOMIC DNA]</scope>
    <source>
        <strain evidence="2 3">DT7-4</strain>
    </source>
</reference>
<feature type="transmembrane region" description="Helical" evidence="1">
    <location>
        <begin position="199"/>
        <end position="216"/>
    </location>
</feature>
<keyword evidence="1" id="KW-0812">Transmembrane</keyword>
<evidence type="ECO:0000256" key="1">
    <source>
        <dbReference type="SAM" id="Phobius"/>
    </source>
</evidence>
<keyword evidence="1" id="KW-0472">Membrane</keyword>
<name>A0ABS7DAC6_9BACL</name>
<accession>A0ABS7DAC6</accession>
<feature type="transmembrane region" description="Helical" evidence="1">
    <location>
        <begin position="166"/>
        <end position="187"/>
    </location>
</feature>
<dbReference type="RefSeq" id="WP_219874088.1">
    <property type="nucleotide sequence ID" value="NZ_JAHZIJ010000017.1"/>
</dbReference>
<evidence type="ECO:0008006" key="4">
    <source>
        <dbReference type="Google" id="ProtNLM"/>
    </source>
</evidence>
<feature type="transmembrane region" description="Helical" evidence="1">
    <location>
        <begin position="78"/>
        <end position="99"/>
    </location>
</feature>
<protein>
    <recommendedName>
        <fullName evidence="4">Prolipoprotein diacylglyceryl transferase</fullName>
    </recommendedName>
</protein>
<proteinExistence type="predicted"/>
<organism evidence="2 3">
    <name type="scientific">Paenibacillus oenotherae</name>
    <dbReference type="NCBI Taxonomy" id="1435645"/>
    <lineage>
        <taxon>Bacteria</taxon>
        <taxon>Bacillati</taxon>
        <taxon>Bacillota</taxon>
        <taxon>Bacilli</taxon>
        <taxon>Bacillales</taxon>
        <taxon>Paenibacillaceae</taxon>
        <taxon>Paenibacillus</taxon>
    </lineage>
</organism>
<evidence type="ECO:0000313" key="2">
    <source>
        <dbReference type="EMBL" id="MBW7476836.1"/>
    </source>
</evidence>
<comment type="caution">
    <text evidence="2">The sequence shown here is derived from an EMBL/GenBank/DDBJ whole genome shotgun (WGS) entry which is preliminary data.</text>
</comment>
<gene>
    <name evidence="2" type="ORF">K0T92_19145</name>
</gene>
<sequence>MPELISIGTFRLDGGLLAAFLSVIAGLTALGLWTKRSPDTRNGPWLDLLTNAAVITVIGWKIGFLLHDPALLWERPSSLIIVRGSLSDLLLGLLAAALYMTWTVKRKRISWLRLLDVIPYAALPGFIVWNAITAFPYRIVYMILVIFIYAALLRSQEAGTPGTGDAIRLVLLGAGFGGLVSSLFAAYPQGTWPQMTLGLTLLQWCLIGLAVIGSLWRKPSG</sequence>
<feature type="transmembrane region" description="Helical" evidence="1">
    <location>
        <begin position="15"/>
        <end position="33"/>
    </location>
</feature>
<feature type="transmembrane region" description="Helical" evidence="1">
    <location>
        <begin position="135"/>
        <end position="154"/>
    </location>
</feature>
<keyword evidence="1" id="KW-1133">Transmembrane helix</keyword>
<feature type="transmembrane region" description="Helical" evidence="1">
    <location>
        <begin position="45"/>
        <end position="66"/>
    </location>
</feature>
<dbReference type="Proteomes" id="UP000812277">
    <property type="component" value="Unassembled WGS sequence"/>
</dbReference>
<evidence type="ECO:0000313" key="3">
    <source>
        <dbReference type="Proteomes" id="UP000812277"/>
    </source>
</evidence>
<feature type="transmembrane region" description="Helical" evidence="1">
    <location>
        <begin position="111"/>
        <end position="129"/>
    </location>
</feature>
<keyword evidence="3" id="KW-1185">Reference proteome</keyword>
<dbReference type="EMBL" id="JAHZIJ010000017">
    <property type="protein sequence ID" value="MBW7476836.1"/>
    <property type="molecule type" value="Genomic_DNA"/>
</dbReference>